<proteinExistence type="predicted"/>
<protein>
    <submittedName>
        <fullName evidence="2">Uncharacterized protein</fullName>
    </submittedName>
</protein>
<gene>
    <name evidence="2" type="ORF">CCHR01_09092</name>
</gene>
<evidence type="ECO:0000313" key="2">
    <source>
        <dbReference type="EMBL" id="KAK1848253.1"/>
    </source>
</evidence>
<accession>A0AAD9EH39</accession>
<organism evidence="2 3">
    <name type="scientific">Colletotrichum chrysophilum</name>
    <dbReference type="NCBI Taxonomy" id="1836956"/>
    <lineage>
        <taxon>Eukaryota</taxon>
        <taxon>Fungi</taxon>
        <taxon>Dikarya</taxon>
        <taxon>Ascomycota</taxon>
        <taxon>Pezizomycotina</taxon>
        <taxon>Sordariomycetes</taxon>
        <taxon>Hypocreomycetidae</taxon>
        <taxon>Glomerellales</taxon>
        <taxon>Glomerellaceae</taxon>
        <taxon>Colletotrichum</taxon>
        <taxon>Colletotrichum gloeosporioides species complex</taxon>
    </lineage>
</organism>
<keyword evidence="3" id="KW-1185">Reference proteome</keyword>
<feature type="compositionally biased region" description="Basic and acidic residues" evidence="1">
    <location>
        <begin position="19"/>
        <end position="28"/>
    </location>
</feature>
<name>A0AAD9EH39_9PEZI</name>
<evidence type="ECO:0000313" key="3">
    <source>
        <dbReference type="Proteomes" id="UP001243330"/>
    </source>
</evidence>
<dbReference type="Proteomes" id="UP001243330">
    <property type="component" value="Unassembled WGS sequence"/>
</dbReference>
<sequence>MVATRNNAIVEPLSAQDPLQKDGLDRRTARITQVGGRRKDQEERLRLSGSFLVSERRCCWLIRGDEATWGESRDVAGVDDGEPGMEKPWSVVVVAASIFGVNNFPDRDEKDVRDDDDDGQQE</sequence>
<dbReference type="AlphaFoldDB" id="A0AAD9EH39"/>
<feature type="region of interest" description="Disordered" evidence="1">
    <location>
        <begin position="1"/>
        <end position="39"/>
    </location>
</feature>
<evidence type="ECO:0000256" key="1">
    <source>
        <dbReference type="SAM" id="MobiDB-lite"/>
    </source>
</evidence>
<reference evidence="2" key="1">
    <citation type="submission" date="2023-01" db="EMBL/GenBank/DDBJ databases">
        <title>Colletotrichum chrysophilum M932 genome sequence.</title>
        <authorList>
            <person name="Baroncelli R."/>
        </authorList>
    </citation>
    <scope>NUCLEOTIDE SEQUENCE</scope>
    <source>
        <strain evidence="2">M932</strain>
    </source>
</reference>
<comment type="caution">
    <text evidence="2">The sequence shown here is derived from an EMBL/GenBank/DDBJ whole genome shotgun (WGS) entry which is preliminary data.</text>
</comment>
<dbReference type="EMBL" id="JAQOWY010000176">
    <property type="protein sequence ID" value="KAK1848253.1"/>
    <property type="molecule type" value="Genomic_DNA"/>
</dbReference>
<feature type="region of interest" description="Disordered" evidence="1">
    <location>
        <begin position="103"/>
        <end position="122"/>
    </location>
</feature>